<protein>
    <submittedName>
        <fullName evidence="2">Uncharacterized protein</fullName>
    </submittedName>
</protein>
<accession>A0ABQ3TTK5</accession>
<comment type="caution">
    <text evidence="2">The sequence shown here is derived from an EMBL/GenBank/DDBJ whole genome shotgun (WGS) entry which is preliminary data.</text>
</comment>
<evidence type="ECO:0000313" key="3">
    <source>
        <dbReference type="Proteomes" id="UP001054854"/>
    </source>
</evidence>
<evidence type="ECO:0000256" key="1">
    <source>
        <dbReference type="SAM" id="MobiDB-lite"/>
    </source>
</evidence>
<sequence>MDGLATPSLTRLWIGNGGSGSRPAPSRKVAGSLGAETGHGLPPADAALGGGHACPRTAAPPARTSSQVRRPWKKTTGPADGGRIVCGVTRTTAPEPMAGCRVGAEPERST</sequence>
<gene>
    <name evidence="2" type="ORF">TPA0910_10920</name>
</gene>
<proteinExistence type="predicted"/>
<evidence type="ECO:0000313" key="2">
    <source>
        <dbReference type="EMBL" id="GHJ26659.1"/>
    </source>
</evidence>
<feature type="compositionally biased region" description="Low complexity" evidence="1">
    <location>
        <begin position="38"/>
        <end position="66"/>
    </location>
</feature>
<dbReference type="EMBL" id="BNEK01000002">
    <property type="protein sequence ID" value="GHJ26659.1"/>
    <property type="molecule type" value="Genomic_DNA"/>
</dbReference>
<keyword evidence="3" id="KW-1185">Reference proteome</keyword>
<name>A0ABQ3TTK5_STRHY</name>
<reference evidence="2" key="1">
    <citation type="submission" date="2024-05" db="EMBL/GenBank/DDBJ databases">
        <title>Whole genome shotgun sequence of Streptomyces hygroscopicus NBRC 113678.</title>
        <authorList>
            <person name="Komaki H."/>
            <person name="Tamura T."/>
        </authorList>
    </citation>
    <scope>NUCLEOTIDE SEQUENCE</scope>
    <source>
        <strain evidence="2">N11-34</strain>
    </source>
</reference>
<organism evidence="2 3">
    <name type="scientific">Streptomyces hygroscopicus</name>
    <dbReference type="NCBI Taxonomy" id="1912"/>
    <lineage>
        <taxon>Bacteria</taxon>
        <taxon>Bacillati</taxon>
        <taxon>Actinomycetota</taxon>
        <taxon>Actinomycetes</taxon>
        <taxon>Kitasatosporales</taxon>
        <taxon>Streptomycetaceae</taxon>
        <taxon>Streptomyces</taxon>
        <taxon>Streptomyces violaceusniger group</taxon>
    </lineage>
</organism>
<feature type="region of interest" description="Disordered" evidence="1">
    <location>
        <begin position="1"/>
        <end position="110"/>
    </location>
</feature>
<dbReference type="Proteomes" id="UP001054854">
    <property type="component" value="Unassembled WGS sequence"/>
</dbReference>